<keyword evidence="3" id="KW-1185">Reference proteome</keyword>
<accession>A0A844KCX4</accession>
<dbReference type="SUPFAM" id="SSF46785">
    <property type="entry name" value="Winged helix' DNA-binding domain"/>
    <property type="match status" value="1"/>
</dbReference>
<comment type="caution">
    <text evidence="2">The sequence shown here is derived from an EMBL/GenBank/DDBJ whole genome shotgun (WGS) entry which is preliminary data.</text>
</comment>
<gene>
    <name evidence="2" type="ORF">GMD21_07860</name>
</gene>
<sequence length="233" mass="27519">MDLFNSLPLKKQEYMNRLFRNCTEEVKYYMSVIDVEADQTFIKAGEECKYIYIILSGKVTGVEWPMHEKSYFFKDFGPGDFFGEIECFAGLTRYRISILSSTKCRLLAIPSIYYMEWMRMDVDALFMRTQENISRLVLQTAEARKYLFMEGRDRLMVHLVRKYEQKIPAPEILVLNQTRARISEEVGISIKTLDRNIRKLEEMNLLTLNKGKIVITQAQYLQMKQDIDFYVNG</sequence>
<organism evidence="2 3">
    <name type="scientific">Mediterraneibacter faecis</name>
    <dbReference type="NCBI Taxonomy" id="592978"/>
    <lineage>
        <taxon>Bacteria</taxon>
        <taxon>Bacillati</taxon>
        <taxon>Bacillota</taxon>
        <taxon>Clostridia</taxon>
        <taxon>Lachnospirales</taxon>
        <taxon>Lachnospiraceae</taxon>
        <taxon>Mediterraneibacter</taxon>
    </lineage>
</organism>
<dbReference type="InterPro" id="IPR036390">
    <property type="entry name" value="WH_DNA-bd_sf"/>
</dbReference>
<dbReference type="SUPFAM" id="SSF51206">
    <property type="entry name" value="cAMP-binding domain-like"/>
    <property type="match status" value="1"/>
</dbReference>
<dbReference type="InterPro" id="IPR014710">
    <property type="entry name" value="RmlC-like_jellyroll"/>
</dbReference>
<evidence type="ECO:0000259" key="1">
    <source>
        <dbReference type="PROSITE" id="PS50042"/>
    </source>
</evidence>
<feature type="domain" description="Cyclic nucleotide-binding" evidence="1">
    <location>
        <begin position="21"/>
        <end position="109"/>
    </location>
</feature>
<evidence type="ECO:0000313" key="2">
    <source>
        <dbReference type="EMBL" id="MTR76589.1"/>
    </source>
</evidence>
<dbReference type="Gene3D" id="1.10.10.10">
    <property type="entry name" value="Winged helix-like DNA-binding domain superfamily/Winged helix DNA-binding domain"/>
    <property type="match status" value="1"/>
</dbReference>
<dbReference type="Gene3D" id="2.60.120.10">
    <property type="entry name" value="Jelly Rolls"/>
    <property type="match status" value="1"/>
</dbReference>
<reference evidence="2 3" key="1">
    <citation type="journal article" date="2019" name="Nat. Med.">
        <title>A library of human gut bacterial isolates paired with longitudinal multiomics data enables mechanistic microbiome research.</title>
        <authorList>
            <person name="Poyet M."/>
            <person name="Groussin M."/>
            <person name="Gibbons S.M."/>
            <person name="Avila-Pacheco J."/>
            <person name="Jiang X."/>
            <person name="Kearney S.M."/>
            <person name="Perrotta A.R."/>
            <person name="Berdy B."/>
            <person name="Zhao S."/>
            <person name="Lieberman T.D."/>
            <person name="Swanson P.K."/>
            <person name="Smith M."/>
            <person name="Roesemann S."/>
            <person name="Alexander J.E."/>
            <person name="Rich S.A."/>
            <person name="Livny J."/>
            <person name="Vlamakis H."/>
            <person name="Clish C."/>
            <person name="Bullock K."/>
            <person name="Deik A."/>
            <person name="Scott J."/>
            <person name="Pierce K.A."/>
            <person name="Xavier R.J."/>
            <person name="Alm E.J."/>
        </authorList>
    </citation>
    <scope>NUCLEOTIDE SEQUENCE [LARGE SCALE GENOMIC DNA]</scope>
    <source>
        <strain evidence="2 3">BIOML-A1</strain>
    </source>
</reference>
<dbReference type="EMBL" id="WNAF01000003">
    <property type="protein sequence ID" value="MTR76589.1"/>
    <property type="molecule type" value="Genomic_DNA"/>
</dbReference>
<dbReference type="InterPro" id="IPR018490">
    <property type="entry name" value="cNMP-bd_dom_sf"/>
</dbReference>
<dbReference type="Pfam" id="PF00027">
    <property type="entry name" value="cNMP_binding"/>
    <property type="match status" value="1"/>
</dbReference>
<protein>
    <submittedName>
        <fullName evidence="2">Cyclic nucleotide-binding domain-containing protein</fullName>
    </submittedName>
</protein>
<dbReference type="Proteomes" id="UP000448177">
    <property type="component" value="Unassembled WGS sequence"/>
</dbReference>
<dbReference type="AlphaFoldDB" id="A0A844KCX4"/>
<evidence type="ECO:0000313" key="3">
    <source>
        <dbReference type="Proteomes" id="UP000448177"/>
    </source>
</evidence>
<dbReference type="InterPro" id="IPR036388">
    <property type="entry name" value="WH-like_DNA-bd_sf"/>
</dbReference>
<proteinExistence type="predicted"/>
<dbReference type="RefSeq" id="WP_117497723.1">
    <property type="nucleotide sequence ID" value="NZ_JAJCOR010000002.1"/>
</dbReference>
<dbReference type="InterPro" id="IPR000595">
    <property type="entry name" value="cNMP-bd_dom"/>
</dbReference>
<dbReference type="PROSITE" id="PS50042">
    <property type="entry name" value="CNMP_BINDING_3"/>
    <property type="match status" value="1"/>
</dbReference>
<dbReference type="CDD" id="cd00038">
    <property type="entry name" value="CAP_ED"/>
    <property type="match status" value="1"/>
</dbReference>
<name>A0A844KCX4_9FIRM</name>